<evidence type="ECO:0008006" key="4">
    <source>
        <dbReference type="Google" id="ProtNLM"/>
    </source>
</evidence>
<dbReference type="EMBL" id="AANZ01000014">
    <property type="protein sequence ID" value="EAQ79297.1"/>
    <property type="molecule type" value="Genomic_DNA"/>
</dbReference>
<dbReference type="AlphaFoldDB" id="A3ZVF1"/>
<keyword evidence="1" id="KW-1133">Transmembrane helix</keyword>
<evidence type="ECO:0000313" key="2">
    <source>
        <dbReference type="EMBL" id="EAQ79297.1"/>
    </source>
</evidence>
<feature type="transmembrane region" description="Helical" evidence="1">
    <location>
        <begin position="20"/>
        <end position="40"/>
    </location>
</feature>
<dbReference type="Proteomes" id="UP000004358">
    <property type="component" value="Unassembled WGS sequence"/>
</dbReference>
<accession>A3ZVF1</accession>
<name>A3ZVF1_9BACT</name>
<feature type="transmembrane region" description="Helical" evidence="1">
    <location>
        <begin position="117"/>
        <end position="135"/>
    </location>
</feature>
<sequence length="139" mass="15262">MGGGKHNLCKRKSSILMARIFLTIVGTVYLLLAAWCSFSPEHTSKVVGFTLQPGSGQSEFLTVYGGLEFALGLAFLWPLYRPTDVESPLLLCLLIHGCLVAFRTAGFLVFSDIPADTYSLATAEWIIFLFAAILVRRKS</sequence>
<dbReference type="eggNOG" id="ENOG5033N62">
    <property type="taxonomic scope" value="Bacteria"/>
</dbReference>
<keyword evidence="1" id="KW-0472">Membrane</keyword>
<keyword evidence="1" id="KW-0812">Transmembrane</keyword>
<reference evidence="2 3" key="1">
    <citation type="submission" date="2006-02" db="EMBL/GenBank/DDBJ databases">
        <authorList>
            <person name="Amann R."/>
            <person name="Ferriera S."/>
            <person name="Johnson J."/>
            <person name="Kravitz S."/>
            <person name="Halpern A."/>
            <person name="Remington K."/>
            <person name="Beeson K."/>
            <person name="Tran B."/>
            <person name="Rogers Y.-H."/>
            <person name="Friedman R."/>
            <person name="Venter J.C."/>
        </authorList>
    </citation>
    <scope>NUCLEOTIDE SEQUENCE [LARGE SCALE GENOMIC DNA]</scope>
    <source>
        <strain evidence="2 3">DSM 3645</strain>
    </source>
</reference>
<dbReference type="HOGENOM" id="CLU_1915548_0_0_0"/>
<protein>
    <recommendedName>
        <fullName evidence="4">DUF4345 domain-containing protein</fullName>
    </recommendedName>
</protein>
<dbReference type="STRING" id="314230.DSM3645_02438"/>
<evidence type="ECO:0000256" key="1">
    <source>
        <dbReference type="SAM" id="Phobius"/>
    </source>
</evidence>
<feature type="transmembrane region" description="Helical" evidence="1">
    <location>
        <begin position="60"/>
        <end position="77"/>
    </location>
</feature>
<proteinExistence type="predicted"/>
<feature type="transmembrane region" description="Helical" evidence="1">
    <location>
        <begin position="89"/>
        <end position="111"/>
    </location>
</feature>
<evidence type="ECO:0000313" key="3">
    <source>
        <dbReference type="Proteomes" id="UP000004358"/>
    </source>
</evidence>
<comment type="caution">
    <text evidence="2">The sequence shown here is derived from an EMBL/GenBank/DDBJ whole genome shotgun (WGS) entry which is preliminary data.</text>
</comment>
<gene>
    <name evidence="2" type="ORF">DSM3645_02438</name>
</gene>
<organism evidence="2 3">
    <name type="scientific">Blastopirellula marina DSM 3645</name>
    <dbReference type="NCBI Taxonomy" id="314230"/>
    <lineage>
        <taxon>Bacteria</taxon>
        <taxon>Pseudomonadati</taxon>
        <taxon>Planctomycetota</taxon>
        <taxon>Planctomycetia</taxon>
        <taxon>Pirellulales</taxon>
        <taxon>Pirellulaceae</taxon>
        <taxon>Blastopirellula</taxon>
    </lineage>
</organism>